<dbReference type="AlphaFoldDB" id="A0A6G1EWB6"/>
<dbReference type="PANTHER" id="PTHR35828:SF28">
    <property type="entry name" value="F-BOX DOMAIN CONTAINING PROTEIN"/>
    <property type="match status" value="1"/>
</dbReference>
<keyword evidence="3" id="KW-1185">Reference proteome</keyword>
<comment type="caution">
    <text evidence="2">The sequence shown here is derived from an EMBL/GenBank/DDBJ whole genome shotgun (WGS) entry which is preliminary data.</text>
</comment>
<dbReference type="InterPro" id="IPR036047">
    <property type="entry name" value="F-box-like_dom_sf"/>
</dbReference>
<dbReference type="SUPFAM" id="SSF81383">
    <property type="entry name" value="F-box domain"/>
    <property type="match status" value="1"/>
</dbReference>
<gene>
    <name evidence="2" type="ORF">E2562_010737</name>
</gene>
<dbReference type="OrthoDB" id="686822at2759"/>
<sequence length="277" mass="30124">MFDETRVQSPPPPFDVVLEIVERSDPSTVVRCAATCKLLRRPILGEDFRRRLALRAAANGGFDPTLLGVSYRFHEHGGPAGRLVQASGRRARFDESLLESFTPAASRDGILVLRKHQDASSRGAGPLCVFEYRALELLVCNTLTGHTSSPPSLRFSHDSFFYPPALLTVNGAGCSFELLVVDRWLQKYWLRDGKWVVGRVTILSPGHPRPTAPVDGSSAAVTGKTAHWLCHRSGVGENTVILSIDTNTARATVTELPHGCIGWQTGALDVHGIHLAG</sequence>
<proteinExistence type="predicted"/>
<reference evidence="2 3" key="1">
    <citation type="submission" date="2019-11" db="EMBL/GenBank/DDBJ databases">
        <title>Whole genome sequence of Oryza granulata.</title>
        <authorList>
            <person name="Li W."/>
        </authorList>
    </citation>
    <scope>NUCLEOTIDE SEQUENCE [LARGE SCALE GENOMIC DNA]</scope>
    <source>
        <strain evidence="3">cv. Menghai</strain>
        <tissue evidence="2">Leaf</tissue>
    </source>
</reference>
<dbReference type="EMBL" id="SPHZ02000002">
    <property type="protein sequence ID" value="KAF0928879.1"/>
    <property type="molecule type" value="Genomic_DNA"/>
</dbReference>
<evidence type="ECO:0000313" key="3">
    <source>
        <dbReference type="Proteomes" id="UP000479710"/>
    </source>
</evidence>
<name>A0A6G1EWB6_9ORYZ</name>
<organism evidence="2 3">
    <name type="scientific">Oryza meyeriana var. granulata</name>
    <dbReference type="NCBI Taxonomy" id="110450"/>
    <lineage>
        <taxon>Eukaryota</taxon>
        <taxon>Viridiplantae</taxon>
        <taxon>Streptophyta</taxon>
        <taxon>Embryophyta</taxon>
        <taxon>Tracheophyta</taxon>
        <taxon>Spermatophyta</taxon>
        <taxon>Magnoliopsida</taxon>
        <taxon>Liliopsida</taxon>
        <taxon>Poales</taxon>
        <taxon>Poaceae</taxon>
        <taxon>BOP clade</taxon>
        <taxon>Oryzoideae</taxon>
        <taxon>Oryzeae</taxon>
        <taxon>Oryzinae</taxon>
        <taxon>Oryza</taxon>
        <taxon>Oryza meyeriana</taxon>
    </lineage>
</organism>
<feature type="domain" description="DUF7595" evidence="1">
    <location>
        <begin position="68"/>
        <end position="276"/>
    </location>
</feature>
<protein>
    <recommendedName>
        <fullName evidence="1">DUF7595 domain-containing protein</fullName>
    </recommendedName>
</protein>
<dbReference type="InterPro" id="IPR056016">
    <property type="entry name" value="DUF7595"/>
</dbReference>
<evidence type="ECO:0000313" key="2">
    <source>
        <dbReference type="EMBL" id="KAF0928879.1"/>
    </source>
</evidence>
<accession>A0A6G1EWB6</accession>
<dbReference type="Proteomes" id="UP000479710">
    <property type="component" value="Unassembled WGS sequence"/>
</dbReference>
<dbReference type="CDD" id="cd09917">
    <property type="entry name" value="F-box_SF"/>
    <property type="match status" value="1"/>
</dbReference>
<evidence type="ECO:0000259" key="1">
    <source>
        <dbReference type="Pfam" id="PF24523"/>
    </source>
</evidence>
<dbReference type="PANTHER" id="PTHR35828">
    <property type="entry name" value="OS08G0203800 PROTEIN-RELATED"/>
    <property type="match status" value="1"/>
</dbReference>
<dbReference type="Pfam" id="PF24523">
    <property type="entry name" value="DUF7595"/>
    <property type="match status" value="1"/>
</dbReference>